<name>A0A175K1Y9_ENTHI</name>
<dbReference type="GO" id="GO:0005509">
    <property type="term" value="F:calcium ion binding"/>
    <property type="evidence" value="ECO:0007669"/>
    <property type="project" value="InterPro"/>
</dbReference>
<accession>A0A175K1Y9</accession>
<dbReference type="Proteomes" id="UP000078387">
    <property type="component" value="Unassembled WGS sequence"/>
</dbReference>
<evidence type="ECO:0000256" key="2">
    <source>
        <dbReference type="ARBA" id="ARBA00022837"/>
    </source>
</evidence>
<dbReference type="VEuPathDB" id="AmoebaDB:EHI8A_072380"/>
<keyword evidence="4" id="KW-0505">Motor protein</keyword>
<evidence type="ECO:0000256" key="4">
    <source>
        <dbReference type="ARBA" id="ARBA00023175"/>
    </source>
</evidence>
<dbReference type="PANTHER" id="PTHR23048">
    <property type="entry name" value="MYOSIN LIGHT CHAIN 1, 3"/>
    <property type="match status" value="1"/>
</dbReference>
<feature type="domain" description="EF-hand" evidence="5">
    <location>
        <begin position="49"/>
        <end position="84"/>
    </location>
</feature>
<dbReference type="CDD" id="cd00051">
    <property type="entry name" value="EFh"/>
    <property type="match status" value="1"/>
</dbReference>
<dbReference type="InterPro" id="IPR050230">
    <property type="entry name" value="CALM/Myosin/TropC-like"/>
</dbReference>
<evidence type="ECO:0000313" key="6">
    <source>
        <dbReference type="EMBL" id="GAT92902.1"/>
    </source>
</evidence>
<dbReference type="VEuPathDB" id="AmoebaDB:EHI7A_006480"/>
<dbReference type="VEuPathDB" id="AmoebaDB:KM1_130030"/>
<evidence type="ECO:0000313" key="8">
    <source>
        <dbReference type="Proteomes" id="UP000078387"/>
    </source>
</evidence>
<dbReference type="PROSITE" id="PS00018">
    <property type="entry name" value="EF_HAND_1"/>
    <property type="match status" value="1"/>
</dbReference>
<dbReference type="Gene3D" id="1.10.238.10">
    <property type="entry name" value="EF-hand"/>
    <property type="match status" value="1"/>
</dbReference>
<proteinExistence type="predicted"/>
<evidence type="ECO:0000259" key="5">
    <source>
        <dbReference type="PROSITE" id="PS50222"/>
    </source>
</evidence>
<dbReference type="eggNOG" id="KOG0027">
    <property type="taxonomic scope" value="Eukaryota"/>
</dbReference>
<dbReference type="InterPro" id="IPR011992">
    <property type="entry name" value="EF-hand-dom_pair"/>
</dbReference>
<dbReference type="InterPro" id="IPR018247">
    <property type="entry name" value="EF_Hand_1_Ca_BS"/>
</dbReference>
<evidence type="ECO:0000313" key="7">
    <source>
        <dbReference type="EMBL" id="GAT99593.1"/>
    </source>
</evidence>
<dbReference type="GO" id="GO:0016460">
    <property type="term" value="C:myosin II complex"/>
    <property type="evidence" value="ECO:0007669"/>
    <property type="project" value="TreeGrafter"/>
</dbReference>
<comment type="caution">
    <text evidence="7">The sequence shown here is derived from an EMBL/GenBank/DDBJ whole genome shotgun (WGS) entry which is preliminary data.</text>
</comment>
<organism evidence="7 8">
    <name type="scientific">Entamoeba histolytica</name>
    <dbReference type="NCBI Taxonomy" id="5759"/>
    <lineage>
        <taxon>Eukaryota</taxon>
        <taxon>Amoebozoa</taxon>
        <taxon>Evosea</taxon>
        <taxon>Archamoebae</taxon>
        <taxon>Mastigamoebida</taxon>
        <taxon>Entamoebidae</taxon>
        <taxon>Entamoeba</taxon>
    </lineage>
</organism>
<dbReference type="VEuPathDB" id="AmoebaDB:EHI5A_094670"/>
<protein>
    <submittedName>
        <fullName evidence="7">Calmodulin putative</fullName>
    </submittedName>
</protein>
<dbReference type="Pfam" id="PF13499">
    <property type="entry name" value="EF-hand_7"/>
    <property type="match status" value="1"/>
</dbReference>
<sequence>METINSKRMSLENEISQLIEAFYNFDKDQDGFITIDELKSILMDQGMCISNEEADEAVKEANPDADGYIDYKAFARFLVEACRE</sequence>
<keyword evidence="3" id="KW-0518">Myosin</keyword>
<dbReference type="InterPro" id="IPR002048">
    <property type="entry name" value="EF_hand_dom"/>
</dbReference>
<dbReference type="SUPFAM" id="SSF47473">
    <property type="entry name" value="EF-hand"/>
    <property type="match status" value="1"/>
</dbReference>
<dbReference type="PANTHER" id="PTHR23048:SF0">
    <property type="entry name" value="CALMODULIN LIKE 3"/>
    <property type="match status" value="1"/>
</dbReference>
<gene>
    <name evidence="7" type="ORF">CL6EHI_117470</name>
    <name evidence="6" type="ORF">CL6EHI_141840</name>
</gene>
<dbReference type="PROSITE" id="PS50222">
    <property type="entry name" value="EF_HAND_2"/>
    <property type="match status" value="2"/>
</dbReference>
<keyword evidence="2" id="KW-0106">Calcium</keyword>
<keyword evidence="1" id="KW-0677">Repeat</keyword>
<dbReference type="EMBL" id="BDEQ01000001">
    <property type="protein sequence ID" value="GAT92902.1"/>
    <property type="molecule type" value="Genomic_DNA"/>
</dbReference>
<dbReference type="FunFam" id="1.10.238.10:FF:000001">
    <property type="entry name" value="Calmodulin 1"/>
    <property type="match status" value="1"/>
</dbReference>
<evidence type="ECO:0000256" key="3">
    <source>
        <dbReference type="ARBA" id="ARBA00023123"/>
    </source>
</evidence>
<evidence type="ECO:0000256" key="1">
    <source>
        <dbReference type="ARBA" id="ARBA00022737"/>
    </source>
</evidence>
<dbReference type="SMART" id="SM00054">
    <property type="entry name" value="EFh"/>
    <property type="match status" value="2"/>
</dbReference>
<dbReference type="VEuPathDB" id="AmoebaDB:EHI_117470"/>
<dbReference type="AlphaFoldDB" id="A0A175K1Y9"/>
<reference evidence="7 8" key="1">
    <citation type="submission" date="2016-05" db="EMBL/GenBank/DDBJ databases">
        <title>First whole genome sequencing of Entamoeba histolytica HM1:IMSS-clone-6.</title>
        <authorList>
            <person name="Mukherjee Avik.K."/>
            <person name="Izumyama S."/>
            <person name="Nakada-Tsukui K."/>
            <person name="Nozaki T."/>
        </authorList>
    </citation>
    <scope>NUCLEOTIDE SEQUENCE [LARGE SCALE GENOMIC DNA]</scope>
    <source>
        <strain evidence="7 8">HM1:IMSS clone 6</strain>
    </source>
</reference>
<dbReference type="EMBL" id="BDEQ01000001">
    <property type="protein sequence ID" value="GAT99593.1"/>
    <property type="molecule type" value="Genomic_DNA"/>
</dbReference>
<feature type="domain" description="EF-hand" evidence="5">
    <location>
        <begin position="13"/>
        <end position="48"/>
    </location>
</feature>